<organism evidence="2 3">
    <name type="scientific">Romanomermis culicivorax</name>
    <name type="common">Nematode worm</name>
    <dbReference type="NCBI Taxonomy" id="13658"/>
    <lineage>
        <taxon>Eukaryota</taxon>
        <taxon>Metazoa</taxon>
        <taxon>Ecdysozoa</taxon>
        <taxon>Nematoda</taxon>
        <taxon>Enoplea</taxon>
        <taxon>Dorylaimia</taxon>
        <taxon>Mermithida</taxon>
        <taxon>Mermithoidea</taxon>
        <taxon>Mermithidae</taxon>
        <taxon>Romanomermis</taxon>
    </lineage>
</organism>
<dbReference type="WBParaSite" id="nRc.2.0.1.t22664-RA">
    <property type="protein sequence ID" value="nRc.2.0.1.t22664-RA"/>
    <property type="gene ID" value="nRc.2.0.1.g22664"/>
</dbReference>
<reference evidence="3" key="1">
    <citation type="submission" date="2022-11" db="UniProtKB">
        <authorList>
            <consortium name="WormBaseParasite"/>
        </authorList>
    </citation>
    <scope>IDENTIFICATION</scope>
</reference>
<accession>A0A915J866</accession>
<evidence type="ECO:0000313" key="3">
    <source>
        <dbReference type="WBParaSite" id="nRc.2.0.1.t22664-RA"/>
    </source>
</evidence>
<protein>
    <submittedName>
        <fullName evidence="3">Uncharacterized protein</fullName>
    </submittedName>
</protein>
<feature type="region of interest" description="Disordered" evidence="1">
    <location>
        <begin position="1"/>
        <end position="20"/>
    </location>
</feature>
<feature type="compositionally biased region" description="Polar residues" evidence="1">
    <location>
        <begin position="1"/>
        <end position="13"/>
    </location>
</feature>
<dbReference type="Proteomes" id="UP000887565">
    <property type="component" value="Unplaced"/>
</dbReference>
<evidence type="ECO:0000256" key="1">
    <source>
        <dbReference type="SAM" id="MobiDB-lite"/>
    </source>
</evidence>
<dbReference type="AlphaFoldDB" id="A0A915J866"/>
<name>A0A915J866_ROMCU</name>
<evidence type="ECO:0000313" key="2">
    <source>
        <dbReference type="Proteomes" id="UP000887565"/>
    </source>
</evidence>
<keyword evidence="2" id="KW-1185">Reference proteome</keyword>
<sequence length="109" mass="11530">MMDGETNTTTDQTLMDIPEESIVNQSTSTDVVPAEPAMVSLLPPPAVDPPINLATPANLPGPLIIATVAAASLQHRCRLDRQLDGLPAIFTVQTTAGNRRHPTNLPSIP</sequence>
<proteinExistence type="predicted"/>